<protein>
    <submittedName>
        <fullName evidence="2">Uncharacterized protein</fullName>
    </submittedName>
</protein>
<evidence type="ECO:0000313" key="2">
    <source>
        <dbReference type="EMBL" id="KAI5072231.1"/>
    </source>
</evidence>
<dbReference type="AlphaFoldDB" id="A0A9D4UQR1"/>
<sequence>YFFTRTPVGLMNNTPFLNKSIKSSRRPGDFRPNLNVVITFLAAMVKSIINFVWFF</sequence>
<evidence type="ECO:0000256" key="1">
    <source>
        <dbReference type="SAM" id="Phobius"/>
    </source>
</evidence>
<reference evidence="2" key="1">
    <citation type="submission" date="2021-01" db="EMBL/GenBank/DDBJ databases">
        <title>Adiantum capillus-veneris genome.</title>
        <authorList>
            <person name="Fang Y."/>
            <person name="Liao Q."/>
        </authorList>
    </citation>
    <scope>NUCLEOTIDE SEQUENCE</scope>
    <source>
        <strain evidence="2">H3</strain>
        <tissue evidence="2">Leaf</tissue>
    </source>
</reference>
<keyword evidence="1" id="KW-1133">Transmembrane helix</keyword>
<comment type="caution">
    <text evidence="2">The sequence shown here is derived from an EMBL/GenBank/DDBJ whole genome shotgun (WGS) entry which is preliminary data.</text>
</comment>
<feature type="non-terminal residue" evidence="2">
    <location>
        <position position="1"/>
    </location>
</feature>
<feature type="transmembrane region" description="Helical" evidence="1">
    <location>
        <begin position="34"/>
        <end position="54"/>
    </location>
</feature>
<gene>
    <name evidence="2" type="ORF">GOP47_0012337</name>
</gene>
<evidence type="ECO:0000313" key="3">
    <source>
        <dbReference type="Proteomes" id="UP000886520"/>
    </source>
</evidence>
<name>A0A9D4UQR1_ADICA</name>
<accession>A0A9D4UQR1</accession>
<keyword evidence="3" id="KW-1185">Reference proteome</keyword>
<keyword evidence="1" id="KW-0472">Membrane</keyword>
<organism evidence="2 3">
    <name type="scientific">Adiantum capillus-veneris</name>
    <name type="common">Maidenhair fern</name>
    <dbReference type="NCBI Taxonomy" id="13818"/>
    <lineage>
        <taxon>Eukaryota</taxon>
        <taxon>Viridiplantae</taxon>
        <taxon>Streptophyta</taxon>
        <taxon>Embryophyta</taxon>
        <taxon>Tracheophyta</taxon>
        <taxon>Polypodiopsida</taxon>
        <taxon>Polypodiidae</taxon>
        <taxon>Polypodiales</taxon>
        <taxon>Pteridineae</taxon>
        <taxon>Pteridaceae</taxon>
        <taxon>Vittarioideae</taxon>
        <taxon>Adiantum</taxon>
    </lineage>
</organism>
<keyword evidence="1" id="KW-0812">Transmembrane</keyword>
<dbReference type="Proteomes" id="UP000886520">
    <property type="component" value="Chromosome 12"/>
</dbReference>
<proteinExistence type="predicted"/>
<dbReference type="EMBL" id="JABFUD020000012">
    <property type="protein sequence ID" value="KAI5072231.1"/>
    <property type="molecule type" value="Genomic_DNA"/>
</dbReference>